<protein>
    <submittedName>
        <fullName evidence="1">Uncharacterized protein</fullName>
    </submittedName>
</protein>
<accession>A0AAU6W2C1</accession>
<name>A0AAU6W2C1_9VIRU</name>
<reference evidence="1" key="1">
    <citation type="journal article" date="2024" name="J. Gen. Virol.">
        <title>Novel phages of Pseudomonas syringae unveil numerous potential auxiliary metabolic genes.</title>
        <authorList>
            <person name="Feltin C."/>
            <person name="Garneau J.R."/>
            <person name="Morris C.E."/>
            <person name="Berard A."/>
            <person name="Torres-Barcelo C."/>
        </authorList>
    </citation>
    <scope>NUCLEOTIDE SEQUENCE</scope>
</reference>
<dbReference type="EMBL" id="PP179326">
    <property type="protein sequence ID" value="XAI70665.1"/>
    <property type="molecule type" value="Genomic_DNA"/>
</dbReference>
<gene>
    <name evidence="1" type="ORF">Orimi01_00008</name>
</gene>
<organism evidence="1">
    <name type="scientific">Pseudomonas phage Orimi01</name>
    <dbReference type="NCBI Taxonomy" id="3138541"/>
    <lineage>
        <taxon>Viruses</taxon>
    </lineage>
</organism>
<sequence length="59" mass="6703">MISRGKRKYIIRLVSSSIWNSMSPEEQKAANEAFVESAITQMCIGWRIPRAMLTGSDKQ</sequence>
<evidence type="ECO:0000313" key="1">
    <source>
        <dbReference type="EMBL" id="XAI70665.1"/>
    </source>
</evidence>
<proteinExistence type="predicted"/>